<dbReference type="PROSITE" id="PS51184">
    <property type="entry name" value="JMJC"/>
    <property type="match status" value="1"/>
</dbReference>
<feature type="compositionally biased region" description="Low complexity" evidence="1">
    <location>
        <begin position="58"/>
        <end position="73"/>
    </location>
</feature>
<evidence type="ECO:0000313" key="4">
    <source>
        <dbReference type="Proteomes" id="UP000660262"/>
    </source>
</evidence>
<dbReference type="Gene3D" id="2.60.120.650">
    <property type="entry name" value="Cupin"/>
    <property type="match status" value="1"/>
</dbReference>
<accession>A0A830HXQ3</accession>
<dbReference type="GO" id="GO:0005634">
    <property type="term" value="C:nucleus"/>
    <property type="evidence" value="ECO:0007669"/>
    <property type="project" value="TreeGrafter"/>
</dbReference>
<organism evidence="3 4">
    <name type="scientific">Pycnococcus provasolii</name>
    <dbReference type="NCBI Taxonomy" id="41880"/>
    <lineage>
        <taxon>Eukaryota</taxon>
        <taxon>Viridiplantae</taxon>
        <taxon>Chlorophyta</taxon>
        <taxon>Pseudoscourfieldiophyceae</taxon>
        <taxon>Pseudoscourfieldiales</taxon>
        <taxon>Pycnococcaceae</taxon>
        <taxon>Pycnococcus</taxon>
    </lineage>
</organism>
<sequence length="605" mass="66065">MPAPGLGGSASVPVVPRPGGLFEDLLRLEEKYGGRSRAELNNLLGVTRGGGARRVRSGNRGASSTAPSSVVPPMIRAQKAASSKIRSAAPGETRASFAAEGASLAPPSGVPPMIRAHKATKRQSSAAAEETRSAVVVDAAGASSSSLAAPAPAPAVPRELKALKRTLNVEALHAANMEERPSSLDEDVPIFRPSERDLREKSLVEYAEWCARSLRGADDEGDDAESNWAALKIVLPESFHPARKRIAKHGFDNIIDAARLPSPNAQRVLGSQGLYRLINEESRALSLKQFKVLADEAAMPKQHSRCTRGNGSAGDSAAAKLKGEAERAERVFWQSIATTAEAASNQLPLYGSDVAFSLFDNDDDARASDCAVPLGWNMNFMPGCLLRRYLPENCAIPGVTTPMLYYGAYKSAFAWHVEDYDLLSCNYIHDGAPKTWYIVAPKHRAKFERLLASLYPHEQRNCGSFYRHKELLFKPHERLHDANIPFATAVQRKGELMVINAAAYHCGFNHGFNAAEAVNFATRHWLFRHALNASVCSCRPDTVRIDVPRAVRHYFLDHNAEEEDVPDGLDQYEGMQDFMDELRGPPPPPDDLPPPRDQPEVISLL</sequence>
<dbReference type="GO" id="GO:0051864">
    <property type="term" value="F:histone H3K36 demethylase activity"/>
    <property type="evidence" value="ECO:0007669"/>
    <property type="project" value="TreeGrafter"/>
</dbReference>
<feature type="region of interest" description="Disordered" evidence="1">
    <location>
        <begin position="565"/>
        <end position="605"/>
    </location>
</feature>
<keyword evidence="4" id="KW-1185">Reference proteome</keyword>
<gene>
    <name evidence="3" type="ORF">PPROV_000894300</name>
</gene>
<dbReference type="SMART" id="SM00558">
    <property type="entry name" value="JmjC"/>
    <property type="match status" value="1"/>
</dbReference>
<dbReference type="SUPFAM" id="SSF51197">
    <property type="entry name" value="Clavaminate synthase-like"/>
    <property type="match status" value="1"/>
</dbReference>
<dbReference type="EMBL" id="BNJQ01000028">
    <property type="protein sequence ID" value="GHP10211.1"/>
    <property type="molecule type" value="Genomic_DNA"/>
</dbReference>
<dbReference type="InterPro" id="IPR003347">
    <property type="entry name" value="JmjC_dom"/>
</dbReference>
<dbReference type="OrthoDB" id="9547406at2759"/>
<evidence type="ECO:0000313" key="3">
    <source>
        <dbReference type="EMBL" id="GHP10211.1"/>
    </source>
</evidence>
<reference evidence="3" key="1">
    <citation type="submission" date="2020-10" db="EMBL/GenBank/DDBJ databases">
        <title>Unveiling of a novel bifunctional photoreceptor, Dualchrome1, isolated from a cosmopolitan green alga.</title>
        <authorList>
            <person name="Suzuki S."/>
            <person name="Kawachi M."/>
        </authorList>
    </citation>
    <scope>NUCLEOTIDE SEQUENCE</scope>
    <source>
        <strain evidence="3">NIES 2893</strain>
    </source>
</reference>
<name>A0A830HXQ3_9CHLO</name>
<dbReference type="PANTHER" id="PTHR10694">
    <property type="entry name" value="LYSINE-SPECIFIC DEMETHYLASE"/>
    <property type="match status" value="1"/>
</dbReference>
<proteinExistence type="predicted"/>
<dbReference type="GO" id="GO:0010468">
    <property type="term" value="P:regulation of gene expression"/>
    <property type="evidence" value="ECO:0007669"/>
    <property type="project" value="TreeGrafter"/>
</dbReference>
<protein>
    <recommendedName>
        <fullName evidence="2">JmjC domain-containing protein</fullName>
    </recommendedName>
</protein>
<dbReference type="AlphaFoldDB" id="A0A830HXQ3"/>
<dbReference type="Pfam" id="PF02373">
    <property type="entry name" value="JmjC"/>
    <property type="match status" value="1"/>
</dbReference>
<feature type="region of interest" description="Disordered" evidence="1">
    <location>
        <begin position="49"/>
        <end position="94"/>
    </location>
</feature>
<evidence type="ECO:0000259" key="2">
    <source>
        <dbReference type="PROSITE" id="PS51184"/>
    </source>
</evidence>
<dbReference type="GO" id="GO:0000785">
    <property type="term" value="C:chromatin"/>
    <property type="evidence" value="ECO:0007669"/>
    <property type="project" value="TreeGrafter"/>
</dbReference>
<comment type="caution">
    <text evidence="3">The sequence shown here is derived from an EMBL/GenBank/DDBJ whole genome shotgun (WGS) entry which is preliminary data.</text>
</comment>
<dbReference type="Proteomes" id="UP000660262">
    <property type="component" value="Unassembled WGS sequence"/>
</dbReference>
<dbReference type="PANTHER" id="PTHR10694:SF7">
    <property type="entry name" value="[HISTONE H3]-TRIMETHYL-L-LYSINE(9) DEMETHYLASE"/>
    <property type="match status" value="1"/>
</dbReference>
<feature type="domain" description="JmjC" evidence="2">
    <location>
        <begin position="370"/>
        <end position="537"/>
    </location>
</feature>
<evidence type="ECO:0000256" key="1">
    <source>
        <dbReference type="SAM" id="MobiDB-lite"/>
    </source>
</evidence>
<dbReference type="GO" id="GO:0032454">
    <property type="term" value="F:histone H3K9 demethylase activity"/>
    <property type="evidence" value="ECO:0007669"/>
    <property type="project" value="TreeGrafter"/>
</dbReference>